<dbReference type="EMBL" id="MHCH01000018">
    <property type="protein sequence ID" value="OGY17593.1"/>
    <property type="molecule type" value="Genomic_DNA"/>
</dbReference>
<accession>A0A1G1VQD8</accession>
<reference evidence="1 2" key="1">
    <citation type="journal article" date="2016" name="Nat. Commun.">
        <title>Thousands of microbial genomes shed light on interconnected biogeochemical processes in an aquifer system.</title>
        <authorList>
            <person name="Anantharaman K."/>
            <person name="Brown C.T."/>
            <person name="Hug L.A."/>
            <person name="Sharon I."/>
            <person name="Castelle C.J."/>
            <person name="Probst A.J."/>
            <person name="Thomas B.C."/>
            <person name="Singh A."/>
            <person name="Wilkins M.J."/>
            <person name="Karaoz U."/>
            <person name="Brodie E.L."/>
            <person name="Williams K.H."/>
            <person name="Hubbard S.S."/>
            <person name="Banfield J.F."/>
        </authorList>
    </citation>
    <scope>NUCLEOTIDE SEQUENCE [LARGE SCALE GENOMIC DNA]</scope>
</reference>
<evidence type="ECO:0000313" key="1">
    <source>
        <dbReference type="EMBL" id="OGY17593.1"/>
    </source>
</evidence>
<dbReference type="AlphaFoldDB" id="A0A1G1VQD8"/>
<proteinExistence type="predicted"/>
<name>A0A1G1VQD8_9BACT</name>
<sequence>MSNKKQIKITKENLVFIYGDDRRFFEEKIVSNCYCPTCKTPYQSTIVNYEIFLNDLNDILLKGYCVKCKNPINRYVETGEVPEYQERIKKINENLEKVGFDL</sequence>
<organism evidence="1 2">
    <name type="scientific">Candidatus Chisholmbacteria bacterium RIFCSPHIGHO2_01_FULL_48_12</name>
    <dbReference type="NCBI Taxonomy" id="1797589"/>
    <lineage>
        <taxon>Bacteria</taxon>
        <taxon>Candidatus Chisholmiibacteriota</taxon>
    </lineage>
</organism>
<gene>
    <name evidence="1" type="ORF">A2784_00595</name>
</gene>
<dbReference type="STRING" id="1797589.A2784_00595"/>
<comment type="caution">
    <text evidence="1">The sequence shown here is derived from an EMBL/GenBank/DDBJ whole genome shotgun (WGS) entry which is preliminary data.</text>
</comment>
<evidence type="ECO:0000313" key="2">
    <source>
        <dbReference type="Proteomes" id="UP000177324"/>
    </source>
</evidence>
<dbReference type="Proteomes" id="UP000177324">
    <property type="component" value="Unassembled WGS sequence"/>
</dbReference>
<protein>
    <submittedName>
        <fullName evidence="1">Uncharacterized protein</fullName>
    </submittedName>
</protein>